<evidence type="ECO:0000313" key="2">
    <source>
        <dbReference type="Proteomes" id="UP000290900"/>
    </source>
</evidence>
<dbReference type="InterPro" id="IPR012901">
    <property type="entry name" value="CARME"/>
</dbReference>
<dbReference type="Pfam" id="PF07942">
    <property type="entry name" value="CARME"/>
    <property type="match status" value="1"/>
</dbReference>
<evidence type="ECO:0000313" key="1">
    <source>
        <dbReference type="EMBL" id="VEU24222.1"/>
    </source>
</evidence>
<dbReference type="Proteomes" id="UP000290900">
    <property type="component" value="Unassembled WGS sequence"/>
</dbReference>
<accession>A0A448YTI3</accession>
<organism evidence="1 2">
    <name type="scientific">Brettanomyces naardenensis</name>
    <name type="common">Yeast</name>
    <dbReference type="NCBI Taxonomy" id="13370"/>
    <lineage>
        <taxon>Eukaryota</taxon>
        <taxon>Fungi</taxon>
        <taxon>Dikarya</taxon>
        <taxon>Ascomycota</taxon>
        <taxon>Saccharomycotina</taxon>
        <taxon>Pichiomycetes</taxon>
        <taxon>Pichiales</taxon>
        <taxon>Pichiaceae</taxon>
        <taxon>Brettanomyces</taxon>
    </lineage>
</organism>
<name>A0A448YTI3_BRENA</name>
<dbReference type="PANTHER" id="PTHR12303">
    <property type="entry name" value="CARNOSINE N-METHYLTRANSFERASE"/>
    <property type="match status" value="1"/>
</dbReference>
<dbReference type="PANTHER" id="PTHR12303:SF11">
    <property type="entry name" value="AER338CP"/>
    <property type="match status" value="1"/>
</dbReference>
<dbReference type="EMBL" id="CAACVR010000075">
    <property type="protein sequence ID" value="VEU24222.1"/>
    <property type="molecule type" value="Genomic_DNA"/>
</dbReference>
<reference evidence="1 2" key="1">
    <citation type="submission" date="2018-12" db="EMBL/GenBank/DDBJ databases">
        <authorList>
            <person name="Tiukova I."/>
            <person name="Dainat J."/>
        </authorList>
    </citation>
    <scope>NUCLEOTIDE SEQUENCE [LARGE SCALE GENOMIC DNA]</scope>
</reference>
<sequence length="426" mass="49110">MSIFFGNIDGIDSNSLFIFRISSILLLHYIATYLAPQFAVVSLFLTSLFGAVTVRNTEMFQSLVRVFRRRLVAANEPETSRKDLLLSIYDISQYLQKSRKWNDRKRAKFRRMPTKHQHICNGIGYPEKLALTDTLLARNNVTTQRVYREAMNRYNVTPTELKQASRYATSIGHSEHFRVVESLCHLVRDWSSNDDSEVSPMLDYIRKHSNDLSRENTTVIVPGSGLGRVAHEVALMGFKGVHAVEFSWLMGLFNESMYGEGKIETGTIYPYLHNYSNHFRTKDQMRSVSFSHGFRKPDNLVIHKEDFTKFEVEQETKDVLIVTCFFIDTAEDMLEYFDAITRICDGYEGKKRWINVGPLKYGTAPKVELSNDEVGKVREAMGWRRIDEVGKPVRVGYMTDKEGMWQGYYGVSMWVAERGGAKSRRT</sequence>
<keyword evidence="2" id="KW-1185">Reference proteome</keyword>
<dbReference type="AlphaFoldDB" id="A0A448YTI3"/>
<dbReference type="InterPro" id="IPR029063">
    <property type="entry name" value="SAM-dependent_MTases_sf"/>
</dbReference>
<dbReference type="GO" id="GO:0008757">
    <property type="term" value="F:S-adenosylmethionine-dependent methyltransferase activity"/>
    <property type="evidence" value="ECO:0007669"/>
    <property type="project" value="InterPro"/>
</dbReference>
<dbReference type="SMART" id="SM01296">
    <property type="entry name" value="N2227"/>
    <property type="match status" value="1"/>
</dbReference>
<protein>
    <submittedName>
        <fullName evidence="1">DEKNAAC105418</fullName>
    </submittedName>
</protein>
<dbReference type="OrthoDB" id="978at2759"/>
<dbReference type="InParanoid" id="A0A448YTI3"/>
<dbReference type="SUPFAM" id="SSF53335">
    <property type="entry name" value="S-adenosyl-L-methionine-dependent methyltransferases"/>
    <property type="match status" value="1"/>
</dbReference>
<gene>
    <name evidence="1" type="ORF">BRENAR_LOCUS4950</name>
</gene>
<proteinExistence type="predicted"/>
<dbReference type="FunCoup" id="A0A448YTI3">
    <property type="interactions" value="65"/>
</dbReference>
<dbReference type="STRING" id="13370.A0A448YTI3"/>